<accession>F2RVQ8</accession>
<dbReference type="EMBL" id="GG698488">
    <property type="protein sequence ID" value="EGD95407.1"/>
    <property type="molecule type" value="Genomic_DNA"/>
</dbReference>
<dbReference type="HOGENOM" id="CLU_2265660_0_0_1"/>
<name>F2RVQ8_TRIT1</name>
<keyword evidence="2" id="KW-1185">Reference proteome</keyword>
<evidence type="ECO:0000313" key="1">
    <source>
        <dbReference type="EMBL" id="EGD95407.1"/>
    </source>
</evidence>
<sequence>MIGWLALIRRNIFVAAPCRKWNKDNPSYLMTKLPVAEAEVNRRKGQERPSLLQSLNRRHDILFNRYQTTDGEMKKQTARIGGEDTDIDAVLRLQIQADTAALR</sequence>
<organism evidence="1 2">
    <name type="scientific">Trichophyton tonsurans (strain CBS 112818)</name>
    <name type="common">Scalp ringworm fungus</name>
    <dbReference type="NCBI Taxonomy" id="647933"/>
    <lineage>
        <taxon>Eukaryota</taxon>
        <taxon>Fungi</taxon>
        <taxon>Dikarya</taxon>
        <taxon>Ascomycota</taxon>
        <taxon>Pezizomycotina</taxon>
        <taxon>Eurotiomycetes</taxon>
        <taxon>Eurotiomycetidae</taxon>
        <taxon>Onygenales</taxon>
        <taxon>Arthrodermataceae</taxon>
        <taxon>Trichophyton</taxon>
    </lineage>
</organism>
<gene>
    <name evidence="1" type="ORF">TESG_02890</name>
</gene>
<protein>
    <submittedName>
        <fullName evidence="1">Uncharacterized protein</fullName>
    </submittedName>
</protein>
<evidence type="ECO:0000313" key="2">
    <source>
        <dbReference type="Proteomes" id="UP000009172"/>
    </source>
</evidence>
<reference evidence="2" key="1">
    <citation type="journal article" date="2012" name="MBio">
        <title>Comparative genome analysis of Trichophyton rubrum and related dermatophytes reveals candidate genes involved in infection.</title>
        <authorList>
            <person name="Martinez D.A."/>
            <person name="Oliver B.G."/>
            <person name="Graeser Y."/>
            <person name="Goldberg J.M."/>
            <person name="Li W."/>
            <person name="Martinez-Rossi N.M."/>
            <person name="Monod M."/>
            <person name="Shelest E."/>
            <person name="Barton R.C."/>
            <person name="Birch E."/>
            <person name="Brakhage A.A."/>
            <person name="Chen Z."/>
            <person name="Gurr S.J."/>
            <person name="Heiman D."/>
            <person name="Heitman J."/>
            <person name="Kosti I."/>
            <person name="Rossi A."/>
            <person name="Saif S."/>
            <person name="Samalova M."/>
            <person name="Saunders C.W."/>
            <person name="Shea T."/>
            <person name="Summerbell R.C."/>
            <person name="Xu J."/>
            <person name="Young S."/>
            <person name="Zeng Q."/>
            <person name="Birren B.W."/>
            <person name="Cuomo C.A."/>
            <person name="White T.C."/>
        </authorList>
    </citation>
    <scope>NUCLEOTIDE SEQUENCE [LARGE SCALE GENOMIC DNA]</scope>
    <source>
        <strain evidence="2">CBS 112818</strain>
    </source>
</reference>
<proteinExistence type="predicted"/>
<dbReference type="Proteomes" id="UP000009172">
    <property type="component" value="Unassembled WGS sequence"/>
</dbReference>
<dbReference type="AlphaFoldDB" id="F2RVQ8"/>